<dbReference type="RefSeq" id="WP_140396633.1">
    <property type="nucleotide sequence ID" value="NZ_FOJJ01000019.1"/>
</dbReference>
<keyword evidence="3" id="KW-1185">Reference proteome</keyword>
<keyword evidence="1" id="KW-0175">Coiled coil</keyword>
<evidence type="ECO:0000256" key="1">
    <source>
        <dbReference type="SAM" id="Coils"/>
    </source>
</evidence>
<evidence type="ECO:0000313" key="2">
    <source>
        <dbReference type="EMBL" id="TRO77532.1"/>
    </source>
</evidence>
<organism evidence="2 3">
    <name type="scientific">Trichloromonas acetexigens</name>
    <dbReference type="NCBI Taxonomy" id="38815"/>
    <lineage>
        <taxon>Bacteria</taxon>
        <taxon>Pseudomonadati</taxon>
        <taxon>Thermodesulfobacteriota</taxon>
        <taxon>Desulfuromonadia</taxon>
        <taxon>Desulfuromonadales</taxon>
        <taxon>Trichloromonadaceae</taxon>
        <taxon>Trichloromonas</taxon>
    </lineage>
</organism>
<dbReference type="AlphaFoldDB" id="A0A550J374"/>
<gene>
    <name evidence="2" type="ORF">FL622_17115</name>
</gene>
<feature type="coiled-coil region" evidence="1">
    <location>
        <begin position="1"/>
        <end position="61"/>
    </location>
</feature>
<proteinExistence type="predicted"/>
<reference evidence="2 3" key="1">
    <citation type="submission" date="2019-07" db="EMBL/GenBank/DDBJ databases">
        <title>Insights of Desulfuromonas acetexigens electromicrobiology.</title>
        <authorList>
            <person name="Katuri K."/>
            <person name="Sapireddy V."/>
            <person name="Shaw D.R."/>
            <person name="Saikaly P."/>
        </authorList>
    </citation>
    <scope>NUCLEOTIDE SEQUENCE [LARGE SCALE GENOMIC DNA]</scope>
    <source>
        <strain evidence="2 3">2873</strain>
    </source>
</reference>
<accession>A0A550J374</accession>
<protein>
    <submittedName>
        <fullName evidence="2">Uncharacterized protein</fullName>
    </submittedName>
</protein>
<dbReference type="EMBL" id="VJVV01000026">
    <property type="protein sequence ID" value="TRO77532.1"/>
    <property type="molecule type" value="Genomic_DNA"/>
</dbReference>
<comment type="caution">
    <text evidence="2">The sequence shown here is derived from an EMBL/GenBank/DDBJ whole genome shotgun (WGS) entry which is preliminary data.</text>
</comment>
<evidence type="ECO:0000313" key="3">
    <source>
        <dbReference type="Proteomes" id="UP000317155"/>
    </source>
</evidence>
<name>A0A550J374_9BACT</name>
<dbReference type="Proteomes" id="UP000317155">
    <property type="component" value="Unassembled WGS sequence"/>
</dbReference>
<sequence length="245" mass="26730">MERAKADHQAAADREARLKKELHEALAALESIGVECSANELKALQEKIHEVKLKIDEIDSAEAGFLRSEEVNYSLYAEAMAMETEIENLLADQALGVKCGDKIAALKEKLAENQANAAAGPGNLDGVILALGERRDQEKVKLLDLQEQQRFALNGYLSALARETSYEYQAAADSLEIALSTLYALAKLQEQVSNGAVVDPIVKNWHPVKIPAVVEPGYIFDSANIDRANALEMVKSNIQQAGVKM</sequence>